<dbReference type="STRING" id="1008305.A4H02_03455"/>
<dbReference type="GO" id="GO:0008270">
    <property type="term" value="F:zinc ion binding"/>
    <property type="evidence" value="ECO:0007669"/>
    <property type="project" value="InterPro"/>
</dbReference>
<evidence type="ECO:0000313" key="2">
    <source>
        <dbReference type="Proteomes" id="UP000094570"/>
    </source>
</evidence>
<comment type="caution">
    <text evidence="1">The sequence shown here is derived from an EMBL/GenBank/DDBJ whole genome shotgun (WGS) entry which is preliminary data.</text>
</comment>
<dbReference type="Proteomes" id="UP000094570">
    <property type="component" value="Unassembled WGS sequence"/>
</dbReference>
<proteinExistence type="predicted"/>
<name>A0A1E3G3R8_9BACT</name>
<dbReference type="AlphaFoldDB" id="A0A1E3G3R8"/>
<gene>
    <name evidence="1" type="ORF">A4H02_03455</name>
</gene>
<sequence length="339" mass="39819">MERSERAVKNLKHFTIFVLSLATFSLAWSGHEAYTYLVVRSLPIDVDKLVQITPYTYKETRIYNEKHYYKDDFAGKRKFFDDLGDGVFPPDPEPVDGKLPVWQILTIYAQFPDFGMDEELNLSPLQALIGNSQGVRHMRYKLGPIEAFEGDRSFVHFVNMSREAFKKGDEYWGYRFLSYAIHYLEDLFQPYHNSPGTFWEVLSGLFDKKVMRMLNNAHYTYDNYLLFLVYYSKHAEDVREIIRQTQPRFVSGDPEKLIYEVMMYGYYKFPEVHREVRRAFSGILETRVPSMDDFKKLEGEGKLDKLLKITLDIVQTMTAVLKGFLITEISRIGQTIQQN</sequence>
<evidence type="ECO:0000313" key="1">
    <source>
        <dbReference type="EMBL" id="ODN30926.1"/>
    </source>
</evidence>
<dbReference type="CDD" id="cd11009">
    <property type="entry name" value="Zn_dep_PLPC"/>
    <property type="match status" value="1"/>
</dbReference>
<keyword evidence="2" id="KW-1185">Reference proteome</keyword>
<dbReference type="Gene3D" id="1.10.575.10">
    <property type="entry name" value="P1 Nuclease"/>
    <property type="match status" value="1"/>
</dbReference>
<dbReference type="EMBL" id="LWAF01000003">
    <property type="protein sequence ID" value="ODN30926.1"/>
    <property type="molecule type" value="Genomic_DNA"/>
</dbReference>
<accession>A0A1E3G3R8</accession>
<reference evidence="2" key="1">
    <citation type="submission" date="2016-04" db="EMBL/GenBank/DDBJ databases">
        <title>The genome sequence project of a novel Fervidobacterium isolate from a hot spring in Thailand.</title>
        <authorList>
            <person name="Gonzalez J.M."/>
            <person name="Cuecas A."/>
            <person name="Kanoksilapatham W."/>
        </authorList>
    </citation>
    <scope>NUCLEOTIDE SEQUENCE [LARGE SCALE GENOMIC DNA]</scope>
    <source>
        <strain evidence="2">FC2004</strain>
    </source>
</reference>
<dbReference type="InterPro" id="IPR008947">
    <property type="entry name" value="PLipase_C/P1_nuclease_dom_sf"/>
</dbReference>
<protein>
    <recommendedName>
        <fullName evidence="3">Phospholipase</fullName>
    </recommendedName>
</protein>
<organism evidence="1 2">
    <name type="scientific">Fervidobacterium thailandense</name>
    <dbReference type="NCBI Taxonomy" id="1008305"/>
    <lineage>
        <taxon>Bacteria</taxon>
        <taxon>Thermotogati</taxon>
        <taxon>Thermotogota</taxon>
        <taxon>Thermotogae</taxon>
        <taxon>Thermotogales</taxon>
        <taxon>Fervidobacteriaceae</taxon>
        <taxon>Fervidobacterium</taxon>
    </lineage>
</organism>
<dbReference type="InterPro" id="IPR001531">
    <property type="entry name" value="Zn_PLipaseC"/>
</dbReference>
<evidence type="ECO:0008006" key="3">
    <source>
        <dbReference type="Google" id="ProtNLM"/>
    </source>
</evidence>
<dbReference type="SUPFAM" id="SSF48537">
    <property type="entry name" value="Phospholipase C/P1 nuclease"/>
    <property type="match status" value="1"/>
</dbReference>
<dbReference type="GO" id="GO:0004629">
    <property type="term" value="F:phospholipase C activity"/>
    <property type="evidence" value="ECO:0007669"/>
    <property type="project" value="InterPro"/>
</dbReference>